<evidence type="ECO:0000313" key="1">
    <source>
        <dbReference type="EMBL" id="CUS44427.1"/>
    </source>
</evidence>
<protein>
    <submittedName>
        <fullName evidence="1">Uncharacterized protein</fullName>
    </submittedName>
</protein>
<dbReference type="AlphaFoldDB" id="A0A160TKE4"/>
<organism evidence="1">
    <name type="scientific">hydrothermal vent metagenome</name>
    <dbReference type="NCBI Taxonomy" id="652676"/>
    <lineage>
        <taxon>unclassified sequences</taxon>
        <taxon>metagenomes</taxon>
        <taxon>ecological metagenomes</taxon>
    </lineage>
</organism>
<sequence>MYENQQNFGELEGDPFELNEVGGYGFMNAEYEGEGFGGDFEDFAGDGFDQLSDQYGDGFDQFGAADNYWEGELEGEGFDPFGDQEGEEFFGKIWDAAKKAAKVVAPIAKKFAPQIGSVIGGALGGPAGAMLGSKLGGFVKQMEGEEEGETEDELNAPVRVSRDDDQLSESMAVAATRANPNDAGMFGSAITVTIASRAPLPVRAVVPVLAKAGSDVARRLSATGDPRARALIRMLPTIQKKTVATLTQKAQTGRPVTPKTAVRVMARHASRTLANPQSIAKALAQNAAKKRGIDRRAVAGAERFF</sequence>
<reference evidence="1" key="1">
    <citation type="submission" date="2015-10" db="EMBL/GenBank/DDBJ databases">
        <authorList>
            <person name="Gilbert D.G."/>
        </authorList>
    </citation>
    <scope>NUCLEOTIDE SEQUENCE</scope>
</reference>
<dbReference type="EMBL" id="CZQE01000150">
    <property type="protein sequence ID" value="CUS44427.1"/>
    <property type="molecule type" value="Genomic_DNA"/>
</dbReference>
<accession>A0A160TKE4</accession>
<proteinExistence type="predicted"/>
<name>A0A160TKE4_9ZZZZ</name>
<gene>
    <name evidence="1" type="ORF">MGWOODY_Smn1405</name>
</gene>